<dbReference type="Proteomes" id="UP001258181">
    <property type="component" value="Unassembled WGS sequence"/>
</dbReference>
<evidence type="ECO:0000313" key="1">
    <source>
        <dbReference type="EMBL" id="MDR7071607.1"/>
    </source>
</evidence>
<reference evidence="1 2" key="1">
    <citation type="submission" date="2023-07" db="EMBL/GenBank/DDBJ databases">
        <title>Sorghum-associated microbial communities from plants grown in Nebraska, USA.</title>
        <authorList>
            <person name="Schachtman D."/>
        </authorList>
    </citation>
    <scope>NUCLEOTIDE SEQUENCE [LARGE SCALE GENOMIC DNA]</scope>
    <source>
        <strain evidence="1 2">BE211</strain>
    </source>
</reference>
<dbReference type="Gene3D" id="3.10.28.20">
    <property type="entry name" value="Acetamidase/Formamidase-like domains"/>
    <property type="match status" value="1"/>
</dbReference>
<dbReference type="RefSeq" id="WP_310256225.1">
    <property type="nucleotide sequence ID" value="NZ_JAVDWA010000001.1"/>
</dbReference>
<proteinExistence type="predicted"/>
<accession>A0ABU1TWM4</accession>
<organism evidence="1 2">
    <name type="scientific">Fictibacillus barbaricus</name>
    <dbReference type="NCBI Taxonomy" id="182136"/>
    <lineage>
        <taxon>Bacteria</taxon>
        <taxon>Bacillati</taxon>
        <taxon>Bacillota</taxon>
        <taxon>Bacilli</taxon>
        <taxon>Bacillales</taxon>
        <taxon>Fictibacillaceae</taxon>
        <taxon>Fictibacillus</taxon>
    </lineage>
</organism>
<protein>
    <submittedName>
        <fullName evidence="1">Acetamidase/formamidase</fullName>
    </submittedName>
</protein>
<evidence type="ECO:0000313" key="2">
    <source>
        <dbReference type="Proteomes" id="UP001258181"/>
    </source>
</evidence>
<dbReference type="Pfam" id="PF03069">
    <property type="entry name" value="FmdA_AmdA"/>
    <property type="match status" value="2"/>
</dbReference>
<dbReference type="EMBL" id="JAVDWA010000001">
    <property type="protein sequence ID" value="MDR7071607.1"/>
    <property type="molecule type" value="Genomic_DNA"/>
</dbReference>
<gene>
    <name evidence="1" type="ORF">J2X07_000582</name>
</gene>
<dbReference type="PANTHER" id="PTHR31891:SF1">
    <property type="entry name" value="FORMAMIDASE C869.04-RELATED"/>
    <property type="match status" value="1"/>
</dbReference>
<dbReference type="PANTHER" id="PTHR31891">
    <property type="entry name" value="FORMAMIDASE C869.04-RELATED"/>
    <property type="match status" value="1"/>
</dbReference>
<dbReference type="Gene3D" id="2.60.120.580">
    <property type="entry name" value="Acetamidase/Formamidase-like domains"/>
    <property type="match status" value="2"/>
</dbReference>
<comment type="caution">
    <text evidence="1">The sequence shown here is derived from an EMBL/GenBank/DDBJ whole genome shotgun (WGS) entry which is preliminary data.</text>
</comment>
<sequence>MAKYTILPERAALHGSFSRDFEPVITIDSGDTIRFRTLDAGWGLEPFSSEGARKKFEPREMPRDRGHALCGPVKIRGAEPGMTLEIKINDLRPGPWGWNSAGGFPHPINQALKLVDGEQFHLNWKLDSKSMIGVSDKGHTLALSPFMGIMGMPPDEPGIHGTTPPRFCGGNIDCKELIAGSTLYLPIPVAGGLFSVGDGHALQGDGEVGCPALECPMDMVDLTLSLREDIHLKMPRAKTPTGWVTMGFHEDLNEAAIIALDGMLELMKELFGYKRKEALALSSLVVDLRITQIVNGVRGVHAVLPHGVIK</sequence>
<dbReference type="InterPro" id="IPR004304">
    <property type="entry name" value="FmdA_AmdA"/>
</dbReference>
<keyword evidence="2" id="KW-1185">Reference proteome</keyword>
<name>A0ABU1TWM4_9BACL</name>
<dbReference type="SUPFAM" id="SSF141130">
    <property type="entry name" value="Acetamidase/Formamidase-like"/>
    <property type="match status" value="1"/>
</dbReference>